<gene>
    <name evidence="9" type="ORF">CLOHYLEM_05550</name>
</gene>
<keyword evidence="10" id="KW-1185">Reference proteome</keyword>
<accession>C0C0F5</accession>
<evidence type="ECO:0000256" key="5">
    <source>
        <dbReference type="ARBA" id="ARBA00022989"/>
    </source>
</evidence>
<feature type="transmembrane region" description="Helical" evidence="7">
    <location>
        <begin position="261"/>
        <end position="285"/>
    </location>
</feature>
<evidence type="ECO:0000256" key="1">
    <source>
        <dbReference type="ARBA" id="ARBA00004141"/>
    </source>
</evidence>
<dbReference type="STRING" id="553973.CLOHYLEM_05550"/>
<dbReference type="Pfam" id="PF02397">
    <property type="entry name" value="Bac_transf"/>
    <property type="match status" value="1"/>
</dbReference>
<evidence type="ECO:0000259" key="8">
    <source>
        <dbReference type="Pfam" id="PF02397"/>
    </source>
</evidence>
<evidence type="ECO:0000256" key="3">
    <source>
        <dbReference type="ARBA" id="ARBA00022679"/>
    </source>
</evidence>
<dbReference type="InterPro" id="IPR017475">
    <property type="entry name" value="EPS_sugar_tfrase"/>
</dbReference>
<feature type="domain" description="Bacterial sugar transferase" evidence="8">
    <location>
        <begin position="256"/>
        <end position="435"/>
    </location>
</feature>
<feature type="transmembrane region" description="Helical" evidence="7">
    <location>
        <begin position="109"/>
        <end position="131"/>
    </location>
</feature>
<feature type="transmembrane region" description="Helical" evidence="7">
    <location>
        <begin position="50"/>
        <end position="69"/>
    </location>
</feature>
<comment type="caution">
    <text evidence="9">The sequence shown here is derived from an EMBL/GenBank/DDBJ whole genome shotgun (WGS) entry which is preliminary data.</text>
</comment>
<dbReference type="Proteomes" id="UP000004893">
    <property type="component" value="Unassembled WGS sequence"/>
</dbReference>
<sequence length="460" mass="54259">MNKIRKDKIKIIKFVYKLVIWLFVFLLAMIMWDTSYSPWWSEGFEGHMKLIIIAILYLLVYHVLAKMYHAYRIGEYRLTDLVYFHLLCFGLSDIFLYVEAAVYYHRMMFILPVFVIFMCQLSGVIVVTFVFNRWIMRYMLPIQTTIIYGKNDYERLVKKIEALKKIHIVAGCFAEKEIKSELEQYLNKCQKVYLYEVSNSCKKYFINYCENKNVELYITRDIEEILTSEYEISHSLDIPFMRRRRELVRWYYPFVKRLSDILLSLTGLVLLSPILGIVALCIKLYDGGPVFYKQTRLTEGHKIFEIYKFRSMVVDAEKGGARLASRNDNRITPVGKFIRMTRIDELPQLINIIKGDMSVVGPRPERPEIEAKYLKELPEFELRLKVKAGLTGYAQVFGKYNTTPYDKLRLDLLYINEQSVLLDLKLIVWTIKILFIPESTEGIEEGRKTPSNISGGNRKY</sequence>
<evidence type="ECO:0000256" key="6">
    <source>
        <dbReference type="ARBA" id="ARBA00023136"/>
    </source>
</evidence>
<dbReference type="PANTHER" id="PTHR30576">
    <property type="entry name" value="COLANIC BIOSYNTHESIS UDP-GLUCOSE LIPID CARRIER TRANSFERASE"/>
    <property type="match status" value="1"/>
</dbReference>
<evidence type="ECO:0000313" key="9">
    <source>
        <dbReference type="EMBL" id="EEG74292.1"/>
    </source>
</evidence>
<dbReference type="AlphaFoldDB" id="C0C0F5"/>
<keyword evidence="3" id="KW-0808">Transferase</keyword>
<comment type="similarity">
    <text evidence="2">Belongs to the bacterial sugar transferase family.</text>
</comment>
<evidence type="ECO:0000256" key="4">
    <source>
        <dbReference type="ARBA" id="ARBA00022692"/>
    </source>
</evidence>
<reference evidence="9" key="2">
    <citation type="submission" date="2013-06" db="EMBL/GenBank/DDBJ databases">
        <title>Draft genome sequence of Clostridium hylemonae (DSM 15053).</title>
        <authorList>
            <person name="Sudarsanam P."/>
            <person name="Ley R."/>
            <person name="Guruge J."/>
            <person name="Turnbaugh P.J."/>
            <person name="Mahowald M."/>
            <person name="Liep D."/>
            <person name="Gordon J."/>
        </authorList>
    </citation>
    <scope>NUCLEOTIDE SEQUENCE</scope>
    <source>
        <strain evidence="9">DSM 15053</strain>
    </source>
</reference>
<evidence type="ECO:0000256" key="7">
    <source>
        <dbReference type="SAM" id="Phobius"/>
    </source>
</evidence>
<keyword evidence="5 7" id="KW-1133">Transmembrane helix</keyword>
<keyword evidence="6 7" id="KW-0472">Membrane</keyword>
<dbReference type="HOGENOM" id="CLU_024920_0_0_9"/>
<proteinExistence type="inferred from homology"/>
<evidence type="ECO:0000256" key="2">
    <source>
        <dbReference type="ARBA" id="ARBA00006464"/>
    </source>
</evidence>
<dbReference type="RefSeq" id="WP_006442894.1">
    <property type="nucleotide sequence ID" value="NZ_GG657759.1"/>
</dbReference>
<dbReference type="GO" id="GO:0016780">
    <property type="term" value="F:phosphotransferase activity, for other substituted phosphate groups"/>
    <property type="evidence" value="ECO:0007669"/>
    <property type="project" value="TreeGrafter"/>
</dbReference>
<organism evidence="9 10">
    <name type="scientific">[Clostridium] hylemonae DSM 15053</name>
    <dbReference type="NCBI Taxonomy" id="553973"/>
    <lineage>
        <taxon>Bacteria</taxon>
        <taxon>Bacillati</taxon>
        <taxon>Bacillota</taxon>
        <taxon>Clostridia</taxon>
        <taxon>Lachnospirales</taxon>
        <taxon>Lachnospiraceae</taxon>
    </lineage>
</organism>
<reference evidence="9" key="1">
    <citation type="submission" date="2009-02" db="EMBL/GenBank/DDBJ databases">
        <authorList>
            <person name="Fulton L."/>
            <person name="Clifton S."/>
            <person name="Fulton B."/>
            <person name="Xu J."/>
            <person name="Minx P."/>
            <person name="Pepin K.H."/>
            <person name="Johnson M."/>
            <person name="Bhonagiri V."/>
            <person name="Nash W.E."/>
            <person name="Mardis E.R."/>
            <person name="Wilson R.K."/>
        </authorList>
    </citation>
    <scope>NUCLEOTIDE SEQUENCE [LARGE SCALE GENOMIC DNA]</scope>
    <source>
        <strain evidence="9">DSM 15053</strain>
    </source>
</reference>
<protein>
    <submittedName>
        <fullName evidence="9">Exopolysaccharide biosynthesis polyprenyl glycosylphosphotransferase</fullName>
    </submittedName>
</protein>
<dbReference type="NCBIfam" id="TIGR03025">
    <property type="entry name" value="EPS_sugtrans"/>
    <property type="match status" value="1"/>
</dbReference>
<evidence type="ECO:0000313" key="10">
    <source>
        <dbReference type="Proteomes" id="UP000004893"/>
    </source>
</evidence>
<dbReference type="eggNOG" id="COG2148">
    <property type="taxonomic scope" value="Bacteria"/>
</dbReference>
<dbReference type="InterPro" id="IPR003362">
    <property type="entry name" value="Bact_transf"/>
</dbReference>
<dbReference type="EMBL" id="ABYI02000020">
    <property type="protein sequence ID" value="EEG74292.1"/>
    <property type="molecule type" value="Genomic_DNA"/>
</dbReference>
<feature type="transmembrane region" description="Helical" evidence="7">
    <location>
        <begin position="12"/>
        <end position="30"/>
    </location>
</feature>
<keyword evidence="4 7" id="KW-0812">Transmembrane</keyword>
<comment type="subcellular location">
    <subcellularLocation>
        <location evidence="1">Membrane</location>
        <topology evidence="1">Multi-pass membrane protein</topology>
    </subcellularLocation>
</comment>
<dbReference type="GO" id="GO:0016020">
    <property type="term" value="C:membrane"/>
    <property type="evidence" value="ECO:0007669"/>
    <property type="project" value="UniProtKB-SubCell"/>
</dbReference>
<feature type="transmembrane region" description="Helical" evidence="7">
    <location>
        <begin position="81"/>
        <end position="103"/>
    </location>
</feature>
<dbReference type="PANTHER" id="PTHR30576:SF0">
    <property type="entry name" value="UNDECAPRENYL-PHOSPHATE N-ACETYLGALACTOSAMINYL 1-PHOSPHATE TRANSFERASE-RELATED"/>
    <property type="match status" value="1"/>
</dbReference>
<name>C0C0F5_9FIRM</name>